<keyword evidence="2" id="KW-1185">Reference proteome</keyword>
<evidence type="ECO:0000313" key="2">
    <source>
        <dbReference type="Proteomes" id="UP000433493"/>
    </source>
</evidence>
<dbReference type="AlphaFoldDB" id="A0A7J5BDG0"/>
<gene>
    <name evidence="1" type="ORF">F8O05_05285</name>
</gene>
<dbReference type="EMBL" id="WBKB01000002">
    <property type="protein sequence ID" value="KAB1644189.1"/>
    <property type="molecule type" value="Genomic_DNA"/>
</dbReference>
<dbReference type="OrthoDB" id="3268477at2"/>
<evidence type="ECO:0000313" key="1">
    <source>
        <dbReference type="EMBL" id="KAB1644189.1"/>
    </source>
</evidence>
<name>A0A7J5BDG0_9MICO</name>
<organism evidence="1 2">
    <name type="scientific">Gulosibacter chungangensis</name>
    <dbReference type="NCBI Taxonomy" id="979746"/>
    <lineage>
        <taxon>Bacteria</taxon>
        <taxon>Bacillati</taxon>
        <taxon>Actinomycetota</taxon>
        <taxon>Actinomycetes</taxon>
        <taxon>Micrococcales</taxon>
        <taxon>Microbacteriaceae</taxon>
        <taxon>Gulosibacter</taxon>
    </lineage>
</organism>
<protein>
    <submittedName>
        <fullName evidence="1">SPOR domain-containing protein</fullName>
    </submittedName>
</protein>
<dbReference type="RefSeq" id="WP_158051692.1">
    <property type="nucleotide sequence ID" value="NZ_WBKB01000002.1"/>
</dbReference>
<comment type="caution">
    <text evidence="1">The sequence shown here is derived from an EMBL/GenBank/DDBJ whole genome shotgun (WGS) entry which is preliminary data.</text>
</comment>
<proteinExistence type="predicted"/>
<sequence>MTDTREDEFWFNTRTGEVEKGKQSIASERLGPFATEAEAARANEKLAENARKWAEEEAAAEAEDGY</sequence>
<dbReference type="Proteomes" id="UP000433493">
    <property type="component" value="Unassembled WGS sequence"/>
</dbReference>
<reference evidence="1 2" key="1">
    <citation type="submission" date="2019-09" db="EMBL/GenBank/DDBJ databases">
        <title>Phylogeny of genus Pseudoclavibacter and closely related genus.</title>
        <authorList>
            <person name="Li Y."/>
        </authorList>
    </citation>
    <scope>NUCLEOTIDE SEQUENCE [LARGE SCALE GENOMIC DNA]</scope>
    <source>
        <strain evidence="1 2">KCTC 13959</strain>
    </source>
</reference>
<accession>A0A7J5BDG0</accession>